<dbReference type="PIR" id="E90125">
    <property type="entry name" value="E90125"/>
</dbReference>
<dbReference type="GeneID" id="857170"/>
<keyword evidence="2" id="KW-0542">Nucleomorph</keyword>
<keyword evidence="1" id="KW-0812">Transmembrane</keyword>
<proteinExistence type="predicted"/>
<protein>
    <submittedName>
        <fullName evidence="2">Uncharacterized protein</fullName>
    </submittedName>
</protein>
<sequence length="214" mass="26202">MKLKLQGKKFSISNICFSFSINKKKKNFYISKKNSSPDRELFDKRKIIYDNEKILSISFVKSSYFFLSKFWGFIEKFIYNTTTSYTKYNLLYFLNNRCVRKILKFSELELFDLFIYLFLHLKFYFIDRHKFQFFLRKSNCWVVKKKNSYLYLIINFLSQKFLNFPIYLYQMSFRIKPVGLKFCFFNNNTILLYNIHPNILINPPISEKIKCSYR</sequence>
<reference evidence="2 3" key="1">
    <citation type="journal article" date="2001" name="Nature">
        <title>The highly reduced genome of an enslaved algal nucleus.</title>
        <authorList>
            <person name="Douglas S."/>
            <person name="Zauner S."/>
            <person name="Fraunholz M."/>
            <person name="Beaton M."/>
            <person name="Penny S."/>
            <person name="Deng L."/>
            <person name="Wu X."/>
            <person name="Reith M."/>
            <person name="Cavalier-Smith T."/>
            <person name="Maier U."/>
        </authorList>
    </citation>
    <scope>NUCLEOTIDE SEQUENCE [LARGE SCALE GENOMIC DNA]</scope>
</reference>
<accession>Q98S85</accession>
<dbReference type="AlphaFoldDB" id="Q98S85"/>
<geneLocation type="nucleomorph" evidence="2"/>
<evidence type="ECO:0000313" key="3">
    <source>
        <dbReference type="Proteomes" id="UP000242167"/>
    </source>
</evidence>
<dbReference type="EMBL" id="AF083031">
    <property type="protein sequence ID" value="AAK39697.1"/>
    <property type="molecule type" value="Genomic_DNA"/>
</dbReference>
<keyword evidence="1" id="KW-0472">Membrane</keyword>
<name>Q98S85_GUITH</name>
<feature type="transmembrane region" description="Helical" evidence="1">
    <location>
        <begin position="149"/>
        <end position="169"/>
    </location>
</feature>
<evidence type="ECO:0000256" key="1">
    <source>
        <dbReference type="SAM" id="Phobius"/>
    </source>
</evidence>
<evidence type="ECO:0000313" key="2">
    <source>
        <dbReference type="EMBL" id="AAK39697.1"/>
    </source>
</evidence>
<dbReference type="RefSeq" id="XP_001713388.1">
    <property type="nucleotide sequence ID" value="XM_001713336.1"/>
</dbReference>
<gene>
    <name evidence="2" type="primary">orf214</name>
</gene>
<organism evidence="2 3">
    <name type="scientific">Guillardia theta</name>
    <name type="common">Cryptophyte</name>
    <name type="synonym">Cryptomonas phi</name>
    <dbReference type="NCBI Taxonomy" id="55529"/>
    <lineage>
        <taxon>Eukaryota</taxon>
        <taxon>Cryptophyceae</taxon>
        <taxon>Pyrenomonadales</taxon>
        <taxon>Geminigeraceae</taxon>
        <taxon>Guillardia</taxon>
    </lineage>
</organism>
<keyword evidence="1" id="KW-1133">Transmembrane helix</keyword>
<dbReference type="Proteomes" id="UP000242167">
    <property type="component" value="Nucleomorph 3"/>
</dbReference>
<feature type="transmembrane region" description="Helical" evidence="1">
    <location>
        <begin position="110"/>
        <end position="126"/>
    </location>
</feature>